<evidence type="ECO:0000313" key="2">
    <source>
        <dbReference type="Proteomes" id="UP001175228"/>
    </source>
</evidence>
<proteinExistence type="predicted"/>
<feature type="non-terminal residue" evidence="1">
    <location>
        <position position="1"/>
    </location>
</feature>
<reference evidence="1" key="1">
    <citation type="submission" date="2023-06" db="EMBL/GenBank/DDBJ databases">
        <authorList>
            <consortium name="Lawrence Berkeley National Laboratory"/>
            <person name="Ahrendt S."/>
            <person name="Sahu N."/>
            <person name="Indic B."/>
            <person name="Wong-Bajracharya J."/>
            <person name="Merenyi Z."/>
            <person name="Ke H.-M."/>
            <person name="Monk M."/>
            <person name="Kocsube S."/>
            <person name="Drula E."/>
            <person name="Lipzen A."/>
            <person name="Balint B."/>
            <person name="Henrissat B."/>
            <person name="Andreopoulos B."/>
            <person name="Martin F.M."/>
            <person name="Harder C.B."/>
            <person name="Rigling D."/>
            <person name="Ford K.L."/>
            <person name="Foster G.D."/>
            <person name="Pangilinan J."/>
            <person name="Papanicolaou A."/>
            <person name="Barry K."/>
            <person name="LaButti K."/>
            <person name="Viragh M."/>
            <person name="Koriabine M."/>
            <person name="Yan M."/>
            <person name="Riley R."/>
            <person name="Champramary S."/>
            <person name="Plett K.L."/>
            <person name="Tsai I.J."/>
            <person name="Slot J."/>
            <person name="Sipos G."/>
            <person name="Plett J."/>
            <person name="Nagy L.G."/>
            <person name="Grigoriev I.V."/>
        </authorList>
    </citation>
    <scope>NUCLEOTIDE SEQUENCE</scope>
    <source>
        <strain evidence="1">HWK02</strain>
    </source>
</reference>
<sequence length="94" mass="10530">LGPEFPGVGKQFTQHFVEKHSDRLKTAWSMPLENKQGHAVNHANNDAWFKLLGEELGGVEEECIFAVDEVGIQPSGGQRERVIGRQKGGRQYQQ</sequence>
<comment type="caution">
    <text evidence="1">The sequence shown here is derived from an EMBL/GenBank/DDBJ whole genome shotgun (WGS) entry which is preliminary data.</text>
</comment>
<keyword evidence="2" id="KW-1185">Reference proteome</keyword>
<accession>A0AA39TM99</accession>
<dbReference type="Proteomes" id="UP001175228">
    <property type="component" value="Unassembled WGS sequence"/>
</dbReference>
<name>A0AA39TM99_9AGAR</name>
<organism evidence="1 2">
    <name type="scientific">Armillaria luteobubalina</name>
    <dbReference type="NCBI Taxonomy" id="153913"/>
    <lineage>
        <taxon>Eukaryota</taxon>
        <taxon>Fungi</taxon>
        <taxon>Dikarya</taxon>
        <taxon>Basidiomycota</taxon>
        <taxon>Agaricomycotina</taxon>
        <taxon>Agaricomycetes</taxon>
        <taxon>Agaricomycetidae</taxon>
        <taxon>Agaricales</taxon>
        <taxon>Marasmiineae</taxon>
        <taxon>Physalacriaceae</taxon>
        <taxon>Armillaria</taxon>
    </lineage>
</organism>
<dbReference type="EMBL" id="JAUEPU010000020">
    <property type="protein sequence ID" value="KAK0494726.1"/>
    <property type="molecule type" value="Genomic_DNA"/>
</dbReference>
<dbReference type="AlphaFoldDB" id="A0AA39TM99"/>
<gene>
    <name evidence="1" type="ORF">EDD18DRAFT_1077225</name>
</gene>
<evidence type="ECO:0000313" key="1">
    <source>
        <dbReference type="EMBL" id="KAK0494726.1"/>
    </source>
</evidence>
<protein>
    <submittedName>
        <fullName evidence="1">Uncharacterized protein</fullName>
    </submittedName>
</protein>